<name>A0A4S8LU49_DENBC</name>
<accession>A0A4S8LU49</accession>
<proteinExistence type="predicted"/>
<organism evidence="2 3">
    <name type="scientific">Dendrothele bispora (strain CBS 962.96)</name>
    <dbReference type="NCBI Taxonomy" id="1314807"/>
    <lineage>
        <taxon>Eukaryota</taxon>
        <taxon>Fungi</taxon>
        <taxon>Dikarya</taxon>
        <taxon>Basidiomycota</taxon>
        <taxon>Agaricomycotina</taxon>
        <taxon>Agaricomycetes</taxon>
        <taxon>Agaricomycetidae</taxon>
        <taxon>Agaricales</taxon>
        <taxon>Agaricales incertae sedis</taxon>
        <taxon>Dendrothele</taxon>
    </lineage>
</organism>
<dbReference type="AlphaFoldDB" id="A0A4S8LU49"/>
<sequence>MAQGKLQNQATSNPLLEPFSVLPPSIDTPENAAKARVSRARVRMRSGALFRLHEDLHAASTAEPDNPEAKVLLPQRSVNVEKETAHLSSNPTSVASISIFVLQTRTYLQTLAIEDPSGAFPTTTRSLTGHERRSNGNGWSWTNASNCDQRFA</sequence>
<evidence type="ECO:0000313" key="2">
    <source>
        <dbReference type="EMBL" id="THU93064.1"/>
    </source>
</evidence>
<feature type="region of interest" description="Disordered" evidence="1">
    <location>
        <begin position="1"/>
        <end position="23"/>
    </location>
</feature>
<feature type="region of interest" description="Disordered" evidence="1">
    <location>
        <begin position="121"/>
        <end position="152"/>
    </location>
</feature>
<evidence type="ECO:0000313" key="3">
    <source>
        <dbReference type="Proteomes" id="UP000297245"/>
    </source>
</evidence>
<evidence type="ECO:0000256" key="1">
    <source>
        <dbReference type="SAM" id="MobiDB-lite"/>
    </source>
</evidence>
<protein>
    <submittedName>
        <fullName evidence="2">Uncharacterized protein</fullName>
    </submittedName>
</protein>
<gene>
    <name evidence="2" type="ORF">K435DRAFT_861899</name>
</gene>
<feature type="compositionally biased region" description="Polar residues" evidence="1">
    <location>
        <begin position="1"/>
        <end position="14"/>
    </location>
</feature>
<feature type="compositionally biased region" description="Polar residues" evidence="1">
    <location>
        <begin position="135"/>
        <end position="152"/>
    </location>
</feature>
<keyword evidence="3" id="KW-1185">Reference proteome</keyword>
<reference evidence="2 3" key="1">
    <citation type="journal article" date="2019" name="Nat. Ecol. Evol.">
        <title>Megaphylogeny resolves global patterns of mushroom evolution.</title>
        <authorList>
            <person name="Varga T."/>
            <person name="Krizsan K."/>
            <person name="Foldi C."/>
            <person name="Dima B."/>
            <person name="Sanchez-Garcia M."/>
            <person name="Sanchez-Ramirez S."/>
            <person name="Szollosi G.J."/>
            <person name="Szarkandi J.G."/>
            <person name="Papp V."/>
            <person name="Albert L."/>
            <person name="Andreopoulos W."/>
            <person name="Angelini C."/>
            <person name="Antonin V."/>
            <person name="Barry K.W."/>
            <person name="Bougher N.L."/>
            <person name="Buchanan P."/>
            <person name="Buyck B."/>
            <person name="Bense V."/>
            <person name="Catcheside P."/>
            <person name="Chovatia M."/>
            <person name="Cooper J."/>
            <person name="Damon W."/>
            <person name="Desjardin D."/>
            <person name="Finy P."/>
            <person name="Geml J."/>
            <person name="Haridas S."/>
            <person name="Hughes K."/>
            <person name="Justo A."/>
            <person name="Karasinski D."/>
            <person name="Kautmanova I."/>
            <person name="Kiss B."/>
            <person name="Kocsube S."/>
            <person name="Kotiranta H."/>
            <person name="LaButti K.M."/>
            <person name="Lechner B.E."/>
            <person name="Liimatainen K."/>
            <person name="Lipzen A."/>
            <person name="Lukacs Z."/>
            <person name="Mihaltcheva S."/>
            <person name="Morgado L.N."/>
            <person name="Niskanen T."/>
            <person name="Noordeloos M.E."/>
            <person name="Ohm R.A."/>
            <person name="Ortiz-Santana B."/>
            <person name="Ovrebo C."/>
            <person name="Racz N."/>
            <person name="Riley R."/>
            <person name="Savchenko A."/>
            <person name="Shiryaev A."/>
            <person name="Soop K."/>
            <person name="Spirin V."/>
            <person name="Szebenyi C."/>
            <person name="Tomsovsky M."/>
            <person name="Tulloss R.E."/>
            <person name="Uehling J."/>
            <person name="Grigoriev I.V."/>
            <person name="Vagvolgyi C."/>
            <person name="Papp T."/>
            <person name="Martin F.M."/>
            <person name="Miettinen O."/>
            <person name="Hibbett D.S."/>
            <person name="Nagy L.G."/>
        </authorList>
    </citation>
    <scope>NUCLEOTIDE SEQUENCE [LARGE SCALE GENOMIC DNA]</scope>
    <source>
        <strain evidence="2 3">CBS 962.96</strain>
    </source>
</reference>
<dbReference type="EMBL" id="ML179260">
    <property type="protein sequence ID" value="THU93064.1"/>
    <property type="molecule type" value="Genomic_DNA"/>
</dbReference>
<dbReference type="Proteomes" id="UP000297245">
    <property type="component" value="Unassembled WGS sequence"/>
</dbReference>